<reference evidence="6" key="1">
    <citation type="submission" date="2018-10" db="EMBL/GenBank/DDBJ databases">
        <title>Transcriptome assembly of Aceria tosichella (Wheat curl mite) Type 2.</title>
        <authorList>
            <person name="Scully E.D."/>
            <person name="Geib S.M."/>
            <person name="Palmer N.A."/>
            <person name="Gupta A.K."/>
            <person name="Sarath G."/>
            <person name="Tatineni S."/>
        </authorList>
    </citation>
    <scope>NUCLEOTIDE SEQUENCE</scope>
    <source>
        <strain evidence="6">LincolnNE</strain>
    </source>
</reference>
<name>A0A6G1SCK2_9ACAR</name>
<dbReference type="CDD" id="cd05339">
    <property type="entry name" value="17beta-HSDXI-like_SDR_c"/>
    <property type="match status" value="1"/>
</dbReference>
<evidence type="ECO:0000256" key="5">
    <source>
        <dbReference type="SAM" id="Phobius"/>
    </source>
</evidence>
<evidence type="ECO:0000256" key="2">
    <source>
        <dbReference type="ARBA" id="ARBA00023002"/>
    </source>
</evidence>
<accession>A0A6G1SCK2</accession>
<dbReference type="Gene3D" id="3.40.50.720">
    <property type="entry name" value="NAD(P)-binding Rossmann-like Domain"/>
    <property type="match status" value="1"/>
</dbReference>
<dbReference type="InterPro" id="IPR036291">
    <property type="entry name" value="NAD(P)-bd_dom_sf"/>
</dbReference>
<dbReference type="PRINTS" id="PR00081">
    <property type="entry name" value="GDHRDH"/>
</dbReference>
<sequence>MTFLQSIKALLLFIGNFIKGSLIATYYLIKAIILFFVPKCLRFKDVSQDIVLVTGGASGLGRLLAIKFAKLGSTVVIWDLNPAGLEETTKMIEELRSKKDKVGKCYHYMVDISDRFKVYAAAERVRQEVGHVTIVINNAGVVTGKRFLECPDEKIIKTFDVNALAHFWILKSFLPNMMEMNHGHIVSVASIAGLVGAYQLTDYCSSKFAAVGLEESLRLELNCDGYDGIHSTVVCPYYINTGMFAGIGRSLIPILTPEYVVNETVKAILVNQEVLCLPDIVYWIYATRSMLPTKSFLWFHRAIGAASTMKTFIGRYGQPPKPQQAANNNNNNNHKNVLASQDVTIKMKPETIGIDIPTDATEQLQR</sequence>
<dbReference type="InterPro" id="IPR020904">
    <property type="entry name" value="Sc_DH/Rdtase_CS"/>
</dbReference>
<proteinExistence type="inferred from homology"/>
<feature type="transmembrane region" description="Helical" evidence="5">
    <location>
        <begin position="12"/>
        <end position="37"/>
    </location>
</feature>
<evidence type="ECO:0000256" key="4">
    <source>
        <dbReference type="RuleBase" id="RU000363"/>
    </source>
</evidence>
<dbReference type="GO" id="GO:0016616">
    <property type="term" value="F:oxidoreductase activity, acting on the CH-OH group of donors, NAD or NADP as acceptor"/>
    <property type="evidence" value="ECO:0007669"/>
    <property type="project" value="TreeGrafter"/>
</dbReference>
<dbReference type="PRINTS" id="PR00080">
    <property type="entry name" value="SDRFAMILY"/>
</dbReference>
<evidence type="ECO:0000256" key="1">
    <source>
        <dbReference type="ARBA" id="ARBA00006484"/>
    </source>
</evidence>
<gene>
    <name evidence="6" type="primary">SDR16C5_2</name>
    <name evidence="6" type="ORF">g.14882</name>
</gene>
<keyword evidence="3" id="KW-0520">NAD</keyword>
<comment type="similarity">
    <text evidence="1 4">Belongs to the short-chain dehydrogenases/reductases (SDR) family.</text>
</comment>
<dbReference type="EMBL" id="GGYP01003328">
    <property type="protein sequence ID" value="MDE48099.1"/>
    <property type="molecule type" value="Transcribed_RNA"/>
</dbReference>
<keyword evidence="5" id="KW-1133">Transmembrane helix</keyword>
<dbReference type="FunFam" id="3.40.50.720:FF:000202">
    <property type="entry name" value="Short-chain dehydrogenase/reductase family 16C member 6"/>
    <property type="match status" value="1"/>
</dbReference>
<keyword evidence="2" id="KW-0560">Oxidoreductase</keyword>
<dbReference type="PANTHER" id="PTHR24322">
    <property type="entry name" value="PKSB"/>
    <property type="match status" value="1"/>
</dbReference>
<dbReference type="PANTHER" id="PTHR24322:SF746">
    <property type="entry name" value="SHORT CHAIN DEHYDROGENASE_REDUCTASE FAMILY 16C MEMBER 5"/>
    <property type="match status" value="1"/>
</dbReference>
<dbReference type="SUPFAM" id="SSF51735">
    <property type="entry name" value="NAD(P)-binding Rossmann-fold domains"/>
    <property type="match status" value="1"/>
</dbReference>
<dbReference type="GO" id="GO:0005811">
    <property type="term" value="C:lipid droplet"/>
    <property type="evidence" value="ECO:0007669"/>
    <property type="project" value="TreeGrafter"/>
</dbReference>
<dbReference type="InterPro" id="IPR002347">
    <property type="entry name" value="SDR_fam"/>
</dbReference>
<dbReference type="Pfam" id="PF00106">
    <property type="entry name" value="adh_short"/>
    <property type="match status" value="1"/>
</dbReference>
<keyword evidence="5" id="KW-0472">Membrane</keyword>
<protein>
    <submittedName>
        <fullName evidence="6">Epidermal retinol dehydrogenase 2</fullName>
    </submittedName>
</protein>
<keyword evidence="5" id="KW-0812">Transmembrane</keyword>
<evidence type="ECO:0000256" key="3">
    <source>
        <dbReference type="ARBA" id="ARBA00023027"/>
    </source>
</evidence>
<dbReference type="PROSITE" id="PS00061">
    <property type="entry name" value="ADH_SHORT"/>
    <property type="match status" value="1"/>
</dbReference>
<dbReference type="AlphaFoldDB" id="A0A6G1SCK2"/>
<evidence type="ECO:0000313" key="6">
    <source>
        <dbReference type="EMBL" id="MDE48099.1"/>
    </source>
</evidence>
<organism evidence="6">
    <name type="scientific">Aceria tosichella</name>
    <name type="common">wheat curl mite</name>
    <dbReference type="NCBI Taxonomy" id="561515"/>
    <lineage>
        <taxon>Eukaryota</taxon>
        <taxon>Metazoa</taxon>
        <taxon>Ecdysozoa</taxon>
        <taxon>Arthropoda</taxon>
        <taxon>Chelicerata</taxon>
        <taxon>Arachnida</taxon>
        <taxon>Acari</taxon>
        <taxon>Acariformes</taxon>
        <taxon>Trombidiformes</taxon>
        <taxon>Prostigmata</taxon>
        <taxon>Eupodina</taxon>
        <taxon>Eriophyoidea</taxon>
        <taxon>Eriophyidae</taxon>
        <taxon>Eriophyinae</taxon>
        <taxon>Aceriini</taxon>
        <taxon>Aceria</taxon>
    </lineage>
</organism>